<proteinExistence type="predicted"/>
<dbReference type="EMBL" id="PGGM01000009">
    <property type="protein sequence ID" value="PSH62442.1"/>
    <property type="molecule type" value="Genomic_DNA"/>
</dbReference>
<organism evidence="1 2">
    <name type="scientific">Phyllobacterium sophorae</name>
    <dbReference type="NCBI Taxonomy" id="1520277"/>
    <lineage>
        <taxon>Bacteria</taxon>
        <taxon>Pseudomonadati</taxon>
        <taxon>Pseudomonadota</taxon>
        <taxon>Alphaproteobacteria</taxon>
        <taxon>Hyphomicrobiales</taxon>
        <taxon>Phyllobacteriaceae</taxon>
        <taxon>Phyllobacterium</taxon>
    </lineage>
</organism>
<evidence type="ECO:0000313" key="1">
    <source>
        <dbReference type="EMBL" id="PSH62442.1"/>
    </source>
</evidence>
<dbReference type="AlphaFoldDB" id="A0A2P7B7L3"/>
<accession>A0A2P7B7L3</accession>
<sequence length="76" mass="8530">MELLLDHATLTASRFNIARLRHRVRYFTAEAEVQRIGVQASSSLFELGQDIRVASEPLQVTGPTCARSEGISTWRN</sequence>
<evidence type="ECO:0000313" key="2">
    <source>
        <dbReference type="Proteomes" id="UP000241764"/>
    </source>
</evidence>
<keyword evidence="2" id="KW-1185">Reference proteome</keyword>
<reference evidence="2" key="1">
    <citation type="submission" date="2017-11" db="EMBL/GenBank/DDBJ databases">
        <authorList>
            <person name="Kuznetsova I."/>
            <person name="Sazanova A."/>
            <person name="Chirak E."/>
            <person name="Safronova V."/>
            <person name="Willems A."/>
        </authorList>
    </citation>
    <scope>NUCLEOTIDE SEQUENCE [LARGE SCALE GENOMIC DNA]</scope>
    <source>
        <strain evidence="2">CCBAU 03422</strain>
    </source>
</reference>
<dbReference type="Proteomes" id="UP000241764">
    <property type="component" value="Unassembled WGS sequence"/>
</dbReference>
<name>A0A2P7B7L3_9HYPH</name>
<comment type="caution">
    <text evidence="1">The sequence shown here is derived from an EMBL/GenBank/DDBJ whole genome shotgun (WGS) entry which is preliminary data.</text>
</comment>
<protein>
    <submittedName>
        <fullName evidence="1">Uncharacterized protein</fullName>
    </submittedName>
</protein>
<gene>
    <name evidence="1" type="ORF">CU103_19020</name>
</gene>